<dbReference type="SUPFAM" id="SSF103481">
    <property type="entry name" value="Multidrug resistance efflux transporter EmrE"/>
    <property type="match status" value="1"/>
</dbReference>
<dbReference type="PANTHER" id="PTHR12570:SF65">
    <property type="entry name" value="MAGNESIUM TRANSPORTER NIPA9-RELATED"/>
    <property type="match status" value="1"/>
</dbReference>
<feature type="compositionally biased region" description="Polar residues" evidence="8">
    <location>
        <begin position="553"/>
        <end position="569"/>
    </location>
</feature>
<organism evidence="9 10">
    <name type="scientific">Chlamydomonas eustigma</name>
    <dbReference type="NCBI Taxonomy" id="1157962"/>
    <lineage>
        <taxon>Eukaryota</taxon>
        <taxon>Viridiplantae</taxon>
        <taxon>Chlorophyta</taxon>
        <taxon>core chlorophytes</taxon>
        <taxon>Chlorophyceae</taxon>
        <taxon>CS clade</taxon>
        <taxon>Chlamydomonadales</taxon>
        <taxon>Chlamydomonadaceae</taxon>
        <taxon>Chlamydomonas</taxon>
    </lineage>
</organism>
<evidence type="ECO:0000256" key="4">
    <source>
        <dbReference type="ARBA" id="ARBA00022989"/>
    </source>
</evidence>
<comment type="function">
    <text evidence="6 7">Acts as a Mg(2+) transporter. Can also transport other divalent cations such as Fe(2+), Sr(2+), Ba(2+), Mn(2+) and Co(2+) but to a much less extent than Mg(2+).</text>
</comment>
<evidence type="ECO:0000313" key="10">
    <source>
        <dbReference type="Proteomes" id="UP000232323"/>
    </source>
</evidence>
<dbReference type="EMBL" id="BEGY01000041">
    <property type="protein sequence ID" value="GAX79282.1"/>
    <property type="molecule type" value="Genomic_DNA"/>
</dbReference>
<gene>
    <name evidence="9" type="ORF">CEUSTIGMA_g6722.t1</name>
</gene>
<keyword evidence="10" id="KW-1185">Reference proteome</keyword>
<dbReference type="Proteomes" id="UP000232323">
    <property type="component" value="Unassembled WGS sequence"/>
</dbReference>
<keyword evidence="7" id="KW-0406">Ion transport</keyword>
<dbReference type="InterPro" id="IPR037185">
    <property type="entry name" value="EmrE-like"/>
</dbReference>
<keyword evidence="7" id="KW-1003">Cell membrane</keyword>
<dbReference type="PANTHER" id="PTHR12570">
    <property type="match status" value="1"/>
</dbReference>
<keyword evidence="7" id="KW-0967">Endosome</keyword>
<feature type="transmembrane region" description="Helical" evidence="7">
    <location>
        <begin position="59"/>
        <end position="88"/>
    </location>
</feature>
<evidence type="ECO:0000313" key="9">
    <source>
        <dbReference type="EMBL" id="GAX79282.1"/>
    </source>
</evidence>
<evidence type="ECO:0000256" key="5">
    <source>
        <dbReference type="ARBA" id="ARBA00023136"/>
    </source>
</evidence>
<dbReference type="GO" id="GO:0005886">
    <property type="term" value="C:plasma membrane"/>
    <property type="evidence" value="ECO:0007669"/>
    <property type="project" value="UniProtKB-SubCell"/>
</dbReference>
<evidence type="ECO:0000256" key="2">
    <source>
        <dbReference type="ARBA" id="ARBA00007001"/>
    </source>
</evidence>
<keyword evidence="5 7" id="KW-0472">Membrane</keyword>
<evidence type="ECO:0000256" key="1">
    <source>
        <dbReference type="ARBA" id="ARBA00004141"/>
    </source>
</evidence>
<protein>
    <recommendedName>
        <fullName evidence="7">Probable magnesium transporter</fullName>
    </recommendedName>
</protein>
<name>A0A250X8R8_9CHLO</name>
<evidence type="ECO:0000256" key="6">
    <source>
        <dbReference type="ARBA" id="ARBA00025284"/>
    </source>
</evidence>
<feature type="transmembrane region" description="Helical" evidence="7">
    <location>
        <begin position="280"/>
        <end position="306"/>
    </location>
</feature>
<feature type="transmembrane region" description="Helical" evidence="7">
    <location>
        <begin position="252"/>
        <end position="274"/>
    </location>
</feature>
<keyword evidence="7" id="KW-0460">Magnesium</keyword>
<dbReference type="AlphaFoldDB" id="A0A250X8R8"/>
<keyword evidence="7" id="KW-0813">Transport</keyword>
<comment type="subunit">
    <text evidence="7">Homodimer.</text>
</comment>
<feature type="region of interest" description="Disordered" evidence="8">
    <location>
        <begin position="537"/>
        <end position="569"/>
    </location>
</feature>
<comment type="similarity">
    <text evidence="2 7">Belongs to the NIPA (TC 2.A.7) family.</text>
</comment>
<dbReference type="GO" id="GO:0015095">
    <property type="term" value="F:magnesium ion transmembrane transporter activity"/>
    <property type="evidence" value="ECO:0007669"/>
    <property type="project" value="UniProtKB-UniRule"/>
</dbReference>
<dbReference type="GO" id="GO:0005769">
    <property type="term" value="C:early endosome"/>
    <property type="evidence" value="ECO:0007669"/>
    <property type="project" value="UniProtKB-SubCell"/>
</dbReference>
<keyword evidence="3 7" id="KW-0812">Transmembrane</keyword>
<proteinExistence type="inferred from homology"/>
<dbReference type="OrthoDB" id="542913at2759"/>
<comment type="subcellular location">
    <subcellularLocation>
        <location evidence="7">Cell membrane</location>
        <topology evidence="7">Multi-pass membrane protein</topology>
    </subcellularLocation>
    <subcellularLocation>
        <location evidence="7">Early endosome</location>
    </subcellularLocation>
    <subcellularLocation>
        <location evidence="1">Membrane</location>
        <topology evidence="1">Multi-pass membrane protein</topology>
    </subcellularLocation>
</comment>
<sequence length="569" mass="58598">MWFAILVTVLAASGNNIGKVLQKQATRTLPKFTLKKEVIEQYLASRTWTAGLLTDLGGAVLMIVAFANAPVSVVQPVSAVGLVVLLIFSHFFLKERLLPLEWASAGVAAVGVLGLGASSEPDHLEHPAAPAAHIVLSFLGLVAILAAECWWRHWGQSARPPVLHPSSSSARHVSGTGAGGAVPGAAGLPCSYPAVSAAYAGGNQPGSSSSSSSSASSAAASDAALCGLEAGSCFGLSAAACRTGFILARKLSIVWIPLGLCGSVALSTSGFILQTRGLKAGNTIIVCTLAAVASMVSGVVAGLLALQEKMPSGHGMKLVRLGSWLCILLGVTSLAGGKKGMELLLRVLSSHLPPPNSRIWPQLPRPVALMLLKLHKAAAAASEGSEADDIESDSSTSSMTMMPATTQKGVVAMTPGPAYSFPGPASYPHHQQYSHQQLVSRGPSSSNGGAGGQAAVALCERRSSETAGHAPRNSIDVITSLEDAKTGQTSTLDGTFSSQSWHYTSSAEDNQLSVSHEAAAAAYQDVKALYQHHSHIPHTRSSEGLPSAGMGTFITNTSHYSQQQPLGAS</sequence>
<comment type="caution">
    <text evidence="9">The sequence shown here is derived from an EMBL/GenBank/DDBJ whole genome shotgun (WGS) entry which is preliminary data.</text>
</comment>
<dbReference type="Pfam" id="PF05653">
    <property type="entry name" value="Mg_trans_NIPA"/>
    <property type="match status" value="1"/>
</dbReference>
<dbReference type="Gene3D" id="1.10.3730.20">
    <property type="match status" value="1"/>
</dbReference>
<dbReference type="InterPro" id="IPR008521">
    <property type="entry name" value="Mg_trans_NIPA"/>
</dbReference>
<feature type="transmembrane region" description="Helical" evidence="7">
    <location>
        <begin position="131"/>
        <end position="151"/>
    </location>
</feature>
<feature type="transmembrane region" description="Helical" evidence="7">
    <location>
        <begin position="318"/>
        <end position="337"/>
    </location>
</feature>
<keyword evidence="4 7" id="KW-1133">Transmembrane helix</keyword>
<evidence type="ECO:0000256" key="7">
    <source>
        <dbReference type="RuleBase" id="RU363078"/>
    </source>
</evidence>
<evidence type="ECO:0000256" key="8">
    <source>
        <dbReference type="SAM" id="MobiDB-lite"/>
    </source>
</evidence>
<feature type="transmembrane region" description="Helical" evidence="7">
    <location>
        <begin position="100"/>
        <end position="119"/>
    </location>
</feature>
<comment type="caution">
    <text evidence="7">Lacks conserved residue(s) required for the propagation of feature annotation.</text>
</comment>
<reference evidence="9 10" key="1">
    <citation type="submission" date="2017-08" db="EMBL/GenBank/DDBJ databases">
        <title>Acidophilic green algal genome provides insights into adaptation to an acidic environment.</title>
        <authorList>
            <person name="Hirooka S."/>
            <person name="Hirose Y."/>
            <person name="Kanesaki Y."/>
            <person name="Higuchi S."/>
            <person name="Fujiwara T."/>
            <person name="Onuma R."/>
            <person name="Era A."/>
            <person name="Ohbayashi R."/>
            <person name="Uzuka A."/>
            <person name="Nozaki H."/>
            <person name="Yoshikawa H."/>
            <person name="Miyagishima S.Y."/>
        </authorList>
    </citation>
    <scope>NUCLEOTIDE SEQUENCE [LARGE SCALE GENOMIC DNA]</scope>
    <source>
        <strain evidence="9 10">NIES-2499</strain>
    </source>
</reference>
<evidence type="ECO:0000256" key="3">
    <source>
        <dbReference type="ARBA" id="ARBA00022692"/>
    </source>
</evidence>
<accession>A0A250X8R8</accession>